<evidence type="ECO:0000313" key="4">
    <source>
        <dbReference type="Proteomes" id="UP000028545"/>
    </source>
</evidence>
<dbReference type="HOGENOM" id="CLU_497105_0_0_1"/>
<dbReference type="Gene3D" id="1.10.287.2610">
    <property type="match status" value="1"/>
</dbReference>
<dbReference type="OMA" id="RSRDMIT"/>
<feature type="coiled-coil region" evidence="1">
    <location>
        <begin position="52"/>
        <end position="97"/>
    </location>
</feature>
<dbReference type="GeneID" id="27718640"/>
<feature type="coiled-coil region" evidence="1">
    <location>
        <begin position="126"/>
        <end position="177"/>
    </location>
</feature>
<organism evidence="3 4">
    <name type="scientific">Pseudallescheria apiosperma</name>
    <name type="common">Scedosporium apiospermum</name>
    <dbReference type="NCBI Taxonomy" id="563466"/>
    <lineage>
        <taxon>Eukaryota</taxon>
        <taxon>Fungi</taxon>
        <taxon>Dikarya</taxon>
        <taxon>Ascomycota</taxon>
        <taxon>Pezizomycotina</taxon>
        <taxon>Sordariomycetes</taxon>
        <taxon>Hypocreomycetidae</taxon>
        <taxon>Microascales</taxon>
        <taxon>Microascaceae</taxon>
        <taxon>Scedosporium</taxon>
    </lineage>
</organism>
<sequence>MSGKDKRGSNSAPKGANAKLPSGDGATFSATLKKIVDDFNALCKERDGLQEYGSLSDQLAACKQELERKDEELKGKQEEFEELVREKDAIIKNLRQDLDEREIGGQELLRRFENRFSEWNTQQEQHVKDLAELAELRNQNAKLKQTVGENNLRLKELDSVKRQVRELEKKNKELGFDIRQKNLDLEAMANKLKNSTYALNQANAAIGFLPWDTKDEKKAEQAFDSLSSRLHQVVREHFYNKVANPAFPKLPGDIPKVQSNSEAAKYMRCAAAEAVISEELARRIFRDFYVAENLGTLEGPIIDAVNLLNTSNKSEGSVIRCQFAKASQGPNVVKVVSQKATRNVCKFLGCWLEDRAQKAKLENDLQAIFTEAIEMWLPLQRIREGAWSYTATEAEHWFNRHRQEYDAVKLEEEHLKKQQPPSRLTKPLAVLFPKIVIGNVCIFHGFALLPTQSAVIAAELEVEANGQQMSSSGSPSLRRMSVPTQGVHLRDTDWDLANGSEVHATHGSSIAGSDMSYSGRIARSQSMRERGESTPTGSVLGQSSRPSP</sequence>
<evidence type="ECO:0000256" key="2">
    <source>
        <dbReference type="SAM" id="MobiDB-lite"/>
    </source>
</evidence>
<dbReference type="KEGG" id="sapo:SAPIO_CDS0488"/>
<feature type="region of interest" description="Disordered" evidence="2">
    <location>
        <begin position="504"/>
        <end position="548"/>
    </location>
</feature>
<feature type="region of interest" description="Disordered" evidence="2">
    <location>
        <begin position="1"/>
        <end position="26"/>
    </location>
</feature>
<dbReference type="RefSeq" id="XP_016646455.1">
    <property type="nucleotide sequence ID" value="XM_016783255.1"/>
</dbReference>
<proteinExistence type="predicted"/>
<dbReference type="VEuPathDB" id="FungiDB:SAPIO_CDS0488"/>
<evidence type="ECO:0000313" key="3">
    <source>
        <dbReference type="EMBL" id="KEZ46656.1"/>
    </source>
</evidence>
<keyword evidence="4" id="KW-1185">Reference proteome</keyword>
<dbReference type="EMBL" id="JOWA01000022">
    <property type="protein sequence ID" value="KEZ46656.1"/>
    <property type="molecule type" value="Genomic_DNA"/>
</dbReference>
<name>A0A084GH44_PSEDA</name>
<reference evidence="3 4" key="1">
    <citation type="journal article" date="2014" name="Genome Announc.">
        <title>Draft genome sequence of the pathogenic fungus Scedosporium apiospermum.</title>
        <authorList>
            <person name="Vandeputte P."/>
            <person name="Ghamrawi S."/>
            <person name="Rechenmann M."/>
            <person name="Iltis A."/>
            <person name="Giraud S."/>
            <person name="Fleury M."/>
            <person name="Thornton C."/>
            <person name="Delhaes L."/>
            <person name="Meyer W."/>
            <person name="Papon N."/>
            <person name="Bouchara J.P."/>
        </authorList>
    </citation>
    <scope>NUCLEOTIDE SEQUENCE [LARGE SCALE GENOMIC DNA]</scope>
    <source>
        <strain evidence="3 4">IHEM 14462</strain>
    </source>
</reference>
<gene>
    <name evidence="3" type="ORF">SAPIO_CDS0488</name>
</gene>
<feature type="compositionally biased region" description="Polar residues" evidence="2">
    <location>
        <begin position="533"/>
        <end position="548"/>
    </location>
</feature>
<dbReference type="OrthoDB" id="5238996at2759"/>
<evidence type="ECO:0000256" key="1">
    <source>
        <dbReference type="SAM" id="Coils"/>
    </source>
</evidence>
<accession>A0A084GH44</accession>
<comment type="caution">
    <text evidence="3">The sequence shown here is derived from an EMBL/GenBank/DDBJ whole genome shotgun (WGS) entry which is preliminary data.</text>
</comment>
<dbReference type="Proteomes" id="UP000028545">
    <property type="component" value="Unassembled WGS sequence"/>
</dbReference>
<dbReference type="AlphaFoldDB" id="A0A084GH44"/>
<protein>
    <submittedName>
        <fullName evidence="3">Uncharacterized protein</fullName>
    </submittedName>
</protein>
<keyword evidence="1" id="KW-0175">Coiled coil</keyword>